<keyword evidence="2" id="KW-1185">Reference proteome</keyword>
<organism evidence="1 2">
    <name type="scientific">Acinetobacter qingfengensis</name>
    <dbReference type="NCBI Taxonomy" id="1262585"/>
    <lineage>
        <taxon>Bacteria</taxon>
        <taxon>Pseudomonadati</taxon>
        <taxon>Pseudomonadota</taxon>
        <taxon>Gammaproteobacteria</taxon>
        <taxon>Moraxellales</taxon>
        <taxon>Moraxellaceae</taxon>
        <taxon>Acinetobacter</taxon>
    </lineage>
</organism>
<evidence type="ECO:0000313" key="2">
    <source>
        <dbReference type="Proteomes" id="UP000185895"/>
    </source>
</evidence>
<protein>
    <submittedName>
        <fullName evidence="1">Uncharacterized protein</fullName>
    </submittedName>
</protein>
<dbReference type="EMBL" id="MKKK01000067">
    <property type="protein sequence ID" value="OEY92209.1"/>
    <property type="molecule type" value="Genomic_DNA"/>
</dbReference>
<proteinExistence type="predicted"/>
<reference evidence="1 2" key="1">
    <citation type="submission" date="2016-09" db="EMBL/GenBank/DDBJ databases">
        <authorList>
            <person name="Capua I."/>
            <person name="De Benedictis P."/>
            <person name="Joannis T."/>
            <person name="Lombin L.H."/>
            <person name="Cattoli G."/>
        </authorList>
    </citation>
    <scope>NUCLEOTIDE SEQUENCE [LARGE SCALE GENOMIC DNA]</scope>
    <source>
        <strain evidence="1 2">ANC 4671</strain>
    </source>
</reference>
<comment type="caution">
    <text evidence="1">The sequence shown here is derived from an EMBL/GenBank/DDBJ whole genome shotgun (WGS) entry which is preliminary data.</text>
</comment>
<name>A0A1E7QYS1_9GAMM</name>
<gene>
    <name evidence="1" type="ORF">BJI46_05510</name>
</gene>
<dbReference type="AlphaFoldDB" id="A0A1E7QYS1"/>
<dbReference type="Proteomes" id="UP000185895">
    <property type="component" value="Unassembled WGS sequence"/>
</dbReference>
<evidence type="ECO:0000313" key="1">
    <source>
        <dbReference type="EMBL" id="OEY92209.1"/>
    </source>
</evidence>
<accession>A0A1E7QYS1</accession>
<sequence length="68" mass="7693">MPGYGQRKLKAAVFQLVSNDVQVGIKVWIKPSETHFTYLPKILGLNAILSPTIKFTMIHITWLALNQI</sequence>